<dbReference type="Proteomes" id="UP001229313">
    <property type="component" value="Chromosome"/>
</dbReference>
<gene>
    <name evidence="2" type="ORF">RDV84_24465</name>
</gene>
<feature type="region of interest" description="Disordered" evidence="1">
    <location>
        <begin position="100"/>
        <end position="153"/>
    </location>
</feature>
<organism evidence="2 3">
    <name type="scientific">Lysobacter yananisis</name>
    <dbReference type="NCBI Taxonomy" id="1003114"/>
    <lineage>
        <taxon>Bacteria</taxon>
        <taxon>Pseudomonadati</taxon>
        <taxon>Pseudomonadota</taxon>
        <taxon>Gammaproteobacteria</taxon>
        <taxon>Lysobacterales</taxon>
        <taxon>Lysobacteraceae</taxon>
        <taxon>Lysobacter</taxon>
    </lineage>
</organism>
<dbReference type="RefSeq" id="WP_309151927.1">
    <property type="nucleotide sequence ID" value="NZ_CP133568.1"/>
</dbReference>
<feature type="compositionally biased region" description="Basic and acidic residues" evidence="1">
    <location>
        <begin position="120"/>
        <end position="131"/>
    </location>
</feature>
<evidence type="ECO:0000313" key="2">
    <source>
        <dbReference type="EMBL" id="WMT03070.1"/>
    </source>
</evidence>
<dbReference type="EMBL" id="CP133568">
    <property type="protein sequence ID" value="WMT03070.1"/>
    <property type="molecule type" value="Genomic_DNA"/>
</dbReference>
<keyword evidence="3" id="KW-1185">Reference proteome</keyword>
<accession>A0ABY9PAM4</accession>
<proteinExistence type="predicted"/>
<evidence type="ECO:0000313" key="3">
    <source>
        <dbReference type="Proteomes" id="UP001229313"/>
    </source>
</evidence>
<sequence length="305" mass="32890">MFEHVRLAAVGALKPIAVGADRPPAGPCAQRQQRHALAQGGFQQRGHDRRGGGSLSGRYRSGRSRIARKDCRTALAQNAWEVHDKHANDHLAEIEKRIGDDGTVNGNLKKLAKIGGSGKSGDDAKEPEEKLNPAQPSDQVAKTVNDRCPSPGAAAGAAQQQWQLCQEIVKTELAQYKYSMTMYALARARQQRLQEIERERSDLGADEQGKLQDNTNKLLALLSRMEVDRQQSRAYMDAYAARLAYLRAVRDMLSNEVLRGKDGGGSGGGSGGGGVNGRVAAGVVGLATMKAALDAVKTERKGWPR</sequence>
<protein>
    <submittedName>
        <fullName evidence="2">Uncharacterized protein</fullName>
    </submittedName>
</protein>
<reference evidence="2 3" key="1">
    <citation type="submission" date="2023-08" db="EMBL/GenBank/DDBJ databases">
        <title>The whole genome sequence of Lysobacter yananisis.</title>
        <authorList>
            <person name="Sun H."/>
        </authorList>
    </citation>
    <scope>NUCLEOTIDE SEQUENCE [LARGE SCALE GENOMIC DNA]</scope>
    <source>
        <strain evidence="2 3">SNNU513</strain>
    </source>
</reference>
<name>A0ABY9PAM4_9GAMM</name>
<evidence type="ECO:0000256" key="1">
    <source>
        <dbReference type="SAM" id="MobiDB-lite"/>
    </source>
</evidence>
<feature type="region of interest" description="Disordered" evidence="1">
    <location>
        <begin position="35"/>
        <end position="62"/>
    </location>
</feature>